<accession>I1CRA8</accession>
<protein>
    <recommendedName>
        <fullName evidence="8">Major facilitator superfamily (MFS) profile domain-containing protein</fullName>
    </recommendedName>
</protein>
<feature type="transmembrane region" description="Helical" evidence="5">
    <location>
        <begin position="7"/>
        <end position="32"/>
    </location>
</feature>
<sequence length="451" mass="49449">MRLFDKYFTPLVQVILLGFVCLCCPGMFNALSGLGAGGSMSSNVGLIDSANGALYGCFAIVGFFSGTFTNTVGVKHTLTIGSLGYVIYSASLWVYDRKQVSGFVIAAGAILGCCAGVFWSAQGAIMMSYPEEKNKGKYVAIFWALFNIGGILGSVIALALNLEDEASGGVSTSTYIAFVIVMLVGVVLSLAIASPTRVVRPDGTKVAIEKPLHWSDELKGVLSVWKEWRMLCLIPAFLASNWFYSYQFRINSVYFNSSARALNDTMYWGLQIFGSLMLGCLLDYQGMTRRGRALFSLALLFLVIMAVWAGGFVFQLTFDNSFNQPIGWKDSGFGGPFVLYMCYGFSDALYQTYMYWLMGAMSNDPSLLARYAGFYKATQSAGAAISFGIDAVNIPLKWECLICWILVFVSFPLIFVVANNVSETNPKDSDNESTNSTNNTFEKEKQIIKEF</sequence>
<feature type="transmembrane region" description="Helical" evidence="5">
    <location>
        <begin position="337"/>
        <end position="358"/>
    </location>
</feature>
<feature type="transmembrane region" description="Helical" evidence="5">
    <location>
        <begin position="140"/>
        <end position="162"/>
    </location>
</feature>
<evidence type="ECO:0000256" key="5">
    <source>
        <dbReference type="SAM" id="Phobius"/>
    </source>
</evidence>
<dbReference type="InterPro" id="IPR051617">
    <property type="entry name" value="UNC-93-like_regulator"/>
</dbReference>
<dbReference type="GeneID" id="93622664"/>
<comment type="subcellular location">
    <subcellularLocation>
        <location evidence="1">Membrane</location>
        <topology evidence="1">Multi-pass membrane protein</topology>
    </subcellularLocation>
</comment>
<dbReference type="VEuPathDB" id="FungiDB:RO3G_15699"/>
<evidence type="ECO:0000256" key="4">
    <source>
        <dbReference type="ARBA" id="ARBA00023136"/>
    </source>
</evidence>
<evidence type="ECO:0000256" key="1">
    <source>
        <dbReference type="ARBA" id="ARBA00004141"/>
    </source>
</evidence>
<keyword evidence="3 5" id="KW-1133">Transmembrane helix</keyword>
<reference evidence="6 7" key="1">
    <citation type="journal article" date="2009" name="PLoS Genet.">
        <title>Genomic analysis of the basal lineage fungus Rhizopus oryzae reveals a whole-genome duplication.</title>
        <authorList>
            <person name="Ma L.-J."/>
            <person name="Ibrahim A.S."/>
            <person name="Skory C."/>
            <person name="Grabherr M.G."/>
            <person name="Burger G."/>
            <person name="Butler M."/>
            <person name="Elias M."/>
            <person name="Idnurm A."/>
            <person name="Lang B.F."/>
            <person name="Sone T."/>
            <person name="Abe A."/>
            <person name="Calvo S.E."/>
            <person name="Corrochano L.M."/>
            <person name="Engels R."/>
            <person name="Fu J."/>
            <person name="Hansberg W."/>
            <person name="Kim J.-M."/>
            <person name="Kodira C.D."/>
            <person name="Koehrsen M.J."/>
            <person name="Liu B."/>
            <person name="Miranda-Saavedra D."/>
            <person name="O'Leary S."/>
            <person name="Ortiz-Castellanos L."/>
            <person name="Poulter R."/>
            <person name="Rodriguez-Romero J."/>
            <person name="Ruiz-Herrera J."/>
            <person name="Shen Y.-Q."/>
            <person name="Zeng Q."/>
            <person name="Galagan J."/>
            <person name="Birren B.W."/>
            <person name="Cuomo C.A."/>
            <person name="Wickes B.L."/>
        </authorList>
    </citation>
    <scope>NUCLEOTIDE SEQUENCE [LARGE SCALE GENOMIC DNA]</scope>
    <source>
        <strain evidence="7">RA 99-880 / ATCC MYA-4621 / FGSC 9543 / NRRL 43880</strain>
    </source>
</reference>
<dbReference type="InParanoid" id="I1CRA8"/>
<dbReference type="PANTHER" id="PTHR23294:SF59">
    <property type="entry name" value="UNC93-LIKE PROTEIN C922.05C"/>
    <property type="match status" value="1"/>
</dbReference>
<feature type="transmembrane region" description="Helical" evidence="5">
    <location>
        <begin position="401"/>
        <end position="421"/>
    </location>
</feature>
<keyword evidence="2 5" id="KW-0812">Transmembrane</keyword>
<dbReference type="GO" id="GO:0016020">
    <property type="term" value="C:membrane"/>
    <property type="evidence" value="ECO:0007669"/>
    <property type="project" value="UniProtKB-SubCell"/>
</dbReference>
<dbReference type="Gene3D" id="1.20.1250.20">
    <property type="entry name" value="MFS general substrate transporter like domains"/>
    <property type="match status" value="1"/>
</dbReference>
<proteinExistence type="predicted"/>
<dbReference type="eggNOG" id="KOG3098">
    <property type="taxonomic scope" value="Eukaryota"/>
</dbReference>
<dbReference type="GO" id="GO:0022857">
    <property type="term" value="F:transmembrane transporter activity"/>
    <property type="evidence" value="ECO:0007669"/>
    <property type="project" value="InterPro"/>
</dbReference>
<dbReference type="EMBL" id="CH476748">
    <property type="protein sequence ID" value="EIE90988.1"/>
    <property type="molecule type" value="Genomic_DNA"/>
</dbReference>
<evidence type="ECO:0000256" key="2">
    <source>
        <dbReference type="ARBA" id="ARBA00022692"/>
    </source>
</evidence>
<dbReference type="InterPro" id="IPR011701">
    <property type="entry name" value="MFS"/>
</dbReference>
<dbReference type="OrthoDB" id="196103at2759"/>
<keyword evidence="4 5" id="KW-0472">Membrane</keyword>
<dbReference type="STRING" id="246409.I1CRA8"/>
<keyword evidence="7" id="KW-1185">Reference proteome</keyword>
<gene>
    <name evidence="6" type="ORF">RO3G_15699</name>
</gene>
<feature type="transmembrane region" description="Helical" evidence="5">
    <location>
        <begin position="265"/>
        <end position="282"/>
    </location>
</feature>
<evidence type="ECO:0008006" key="8">
    <source>
        <dbReference type="Google" id="ProtNLM"/>
    </source>
</evidence>
<dbReference type="RefSeq" id="XP_067526384.1">
    <property type="nucleotide sequence ID" value="XM_067670283.1"/>
</dbReference>
<dbReference type="AlphaFoldDB" id="I1CRA8"/>
<dbReference type="SUPFAM" id="SSF103473">
    <property type="entry name" value="MFS general substrate transporter"/>
    <property type="match status" value="1"/>
</dbReference>
<dbReference type="Proteomes" id="UP000009138">
    <property type="component" value="Unassembled WGS sequence"/>
</dbReference>
<dbReference type="InterPro" id="IPR036259">
    <property type="entry name" value="MFS_trans_sf"/>
</dbReference>
<evidence type="ECO:0000256" key="3">
    <source>
        <dbReference type="ARBA" id="ARBA00022989"/>
    </source>
</evidence>
<dbReference type="Pfam" id="PF07690">
    <property type="entry name" value="MFS_1"/>
    <property type="match status" value="1"/>
</dbReference>
<feature type="transmembrane region" description="Helical" evidence="5">
    <location>
        <begin position="294"/>
        <end position="317"/>
    </location>
</feature>
<dbReference type="OMA" id="QLTFDND"/>
<dbReference type="PANTHER" id="PTHR23294">
    <property type="entry name" value="ET TRANSLATION PRODUCT-RELATED"/>
    <property type="match status" value="1"/>
</dbReference>
<organism evidence="6 7">
    <name type="scientific">Rhizopus delemar (strain RA 99-880 / ATCC MYA-4621 / FGSC 9543 / NRRL 43880)</name>
    <name type="common">Mucormycosis agent</name>
    <name type="synonym">Rhizopus arrhizus var. delemar</name>
    <dbReference type="NCBI Taxonomy" id="246409"/>
    <lineage>
        <taxon>Eukaryota</taxon>
        <taxon>Fungi</taxon>
        <taxon>Fungi incertae sedis</taxon>
        <taxon>Mucoromycota</taxon>
        <taxon>Mucoromycotina</taxon>
        <taxon>Mucoromycetes</taxon>
        <taxon>Mucorales</taxon>
        <taxon>Mucorineae</taxon>
        <taxon>Rhizopodaceae</taxon>
        <taxon>Rhizopus</taxon>
    </lineage>
</organism>
<feature type="transmembrane region" description="Helical" evidence="5">
    <location>
        <begin position="174"/>
        <end position="193"/>
    </location>
</feature>
<evidence type="ECO:0000313" key="7">
    <source>
        <dbReference type="Proteomes" id="UP000009138"/>
    </source>
</evidence>
<name>I1CRA8_RHIO9</name>
<feature type="transmembrane region" description="Helical" evidence="5">
    <location>
        <begin position="77"/>
        <end position="95"/>
    </location>
</feature>
<feature type="transmembrane region" description="Helical" evidence="5">
    <location>
        <begin position="228"/>
        <end position="245"/>
    </location>
</feature>
<feature type="transmembrane region" description="Helical" evidence="5">
    <location>
        <begin position="52"/>
        <end position="70"/>
    </location>
</feature>
<feature type="transmembrane region" description="Helical" evidence="5">
    <location>
        <begin position="101"/>
        <end position="119"/>
    </location>
</feature>
<evidence type="ECO:0000313" key="6">
    <source>
        <dbReference type="EMBL" id="EIE90988.1"/>
    </source>
</evidence>